<evidence type="ECO:0000256" key="2">
    <source>
        <dbReference type="SAM" id="Phobius"/>
    </source>
</evidence>
<keyword evidence="2" id="KW-0812">Transmembrane</keyword>
<keyword evidence="2" id="KW-0472">Membrane</keyword>
<comment type="caution">
    <text evidence="3">The sequence shown here is derived from an EMBL/GenBank/DDBJ whole genome shotgun (WGS) entry which is preliminary data.</text>
</comment>
<gene>
    <name evidence="3" type="ORF">PIB30_109880</name>
</gene>
<sequence>DSSYFFYGLCPKSYPSPKHSPDSAPTPDLSENSKITSLSSFLLYSDQCYNQMPHALTVFIASAMIYYIILAAPSSLHCRGCTAVRRLCTVVNAPP</sequence>
<evidence type="ECO:0000313" key="3">
    <source>
        <dbReference type="EMBL" id="MED6117425.1"/>
    </source>
</evidence>
<evidence type="ECO:0000256" key="1">
    <source>
        <dbReference type="SAM" id="MobiDB-lite"/>
    </source>
</evidence>
<dbReference type="Proteomes" id="UP001341840">
    <property type="component" value="Unassembled WGS sequence"/>
</dbReference>
<feature type="non-terminal residue" evidence="3">
    <location>
        <position position="1"/>
    </location>
</feature>
<reference evidence="3 4" key="1">
    <citation type="journal article" date="2023" name="Plants (Basel)">
        <title>Bridging the Gap: Combining Genomics and Transcriptomics Approaches to Understand Stylosanthes scabra, an Orphan Legume from the Brazilian Caatinga.</title>
        <authorList>
            <person name="Ferreira-Neto J.R.C."/>
            <person name="da Silva M.D."/>
            <person name="Binneck E."/>
            <person name="de Melo N.F."/>
            <person name="da Silva R.H."/>
            <person name="de Melo A.L.T.M."/>
            <person name="Pandolfi V."/>
            <person name="Bustamante F.O."/>
            <person name="Brasileiro-Vidal A.C."/>
            <person name="Benko-Iseppon A.M."/>
        </authorList>
    </citation>
    <scope>NUCLEOTIDE SEQUENCE [LARGE SCALE GENOMIC DNA]</scope>
    <source>
        <tissue evidence="3">Leaves</tissue>
    </source>
</reference>
<protein>
    <submittedName>
        <fullName evidence="3">Uncharacterized protein</fullName>
    </submittedName>
</protein>
<dbReference type="EMBL" id="JASCZI010005878">
    <property type="protein sequence ID" value="MED6117425.1"/>
    <property type="molecule type" value="Genomic_DNA"/>
</dbReference>
<name>A0ABU6R031_9FABA</name>
<evidence type="ECO:0000313" key="4">
    <source>
        <dbReference type="Proteomes" id="UP001341840"/>
    </source>
</evidence>
<feature type="non-terminal residue" evidence="3">
    <location>
        <position position="95"/>
    </location>
</feature>
<feature type="region of interest" description="Disordered" evidence="1">
    <location>
        <begin position="12"/>
        <end position="31"/>
    </location>
</feature>
<keyword evidence="4" id="KW-1185">Reference proteome</keyword>
<keyword evidence="2" id="KW-1133">Transmembrane helix</keyword>
<organism evidence="3 4">
    <name type="scientific">Stylosanthes scabra</name>
    <dbReference type="NCBI Taxonomy" id="79078"/>
    <lineage>
        <taxon>Eukaryota</taxon>
        <taxon>Viridiplantae</taxon>
        <taxon>Streptophyta</taxon>
        <taxon>Embryophyta</taxon>
        <taxon>Tracheophyta</taxon>
        <taxon>Spermatophyta</taxon>
        <taxon>Magnoliopsida</taxon>
        <taxon>eudicotyledons</taxon>
        <taxon>Gunneridae</taxon>
        <taxon>Pentapetalae</taxon>
        <taxon>rosids</taxon>
        <taxon>fabids</taxon>
        <taxon>Fabales</taxon>
        <taxon>Fabaceae</taxon>
        <taxon>Papilionoideae</taxon>
        <taxon>50 kb inversion clade</taxon>
        <taxon>dalbergioids sensu lato</taxon>
        <taxon>Dalbergieae</taxon>
        <taxon>Pterocarpus clade</taxon>
        <taxon>Stylosanthes</taxon>
    </lineage>
</organism>
<accession>A0ABU6R031</accession>
<proteinExistence type="predicted"/>
<feature type="transmembrane region" description="Helical" evidence="2">
    <location>
        <begin position="52"/>
        <end position="70"/>
    </location>
</feature>